<dbReference type="AlphaFoldDB" id="A0A6S6UDW2"/>
<protein>
    <recommendedName>
        <fullName evidence="3">JmjC domain-containing protein</fullName>
    </recommendedName>
</protein>
<dbReference type="EMBL" id="CACVAY010000129">
    <property type="protein sequence ID" value="CAA6825946.1"/>
    <property type="molecule type" value="Genomic_DNA"/>
</dbReference>
<organism evidence="2">
    <name type="scientific">uncultured Thiotrichaceae bacterium</name>
    <dbReference type="NCBI Taxonomy" id="298394"/>
    <lineage>
        <taxon>Bacteria</taxon>
        <taxon>Pseudomonadati</taxon>
        <taxon>Pseudomonadota</taxon>
        <taxon>Gammaproteobacteria</taxon>
        <taxon>Thiotrichales</taxon>
        <taxon>Thiotrichaceae</taxon>
        <taxon>environmental samples</taxon>
    </lineage>
</organism>
<gene>
    <name evidence="2" type="ORF">HELGO_WM8066</name>
</gene>
<accession>A0A6S6UDW2</accession>
<proteinExistence type="predicted"/>
<reference evidence="2" key="1">
    <citation type="submission" date="2020-01" db="EMBL/GenBank/DDBJ databases">
        <authorList>
            <person name="Meier V. D."/>
            <person name="Meier V D."/>
        </authorList>
    </citation>
    <scope>NUCLEOTIDE SEQUENCE</scope>
    <source>
        <strain evidence="2">HLG_WM_MAG_07</strain>
    </source>
</reference>
<sequence>MIFRILATLLFFIVSGTSTAAVWKDTNKWDRNWEKKYQEWVKANWTEEFFMDDKKPLYYKLEHDCADAVYLMRLIFSYEHKLPFVINNAHKRGKLITNKMRTWDKLPEDKRMRKFMDYVSDTTSTKTLRHDTYPIALHDLKPGDVYVAPGVHSYQIVNITETGVAEVMASTTPKAPRFLSRIASFPFYVPEDYKGKSDGYRRFIQPQNIRKSRQAQPGYNEEQYKIARDVKYNYVAFTDVISRRLGKRPELVPEKTMRLLIALCMYANDRSVYVYDALWHLQEIRKKGRQCMTRTEYDNYSTPSRDKRLRAFFSSVKIHLDSTWKKDSNSMPQVMAATIFRSKPPPPRETKMTNDFCMVQMSLGESYYMSLRDLRINLEKNKVISDPHAPLEYRWGIGNKPYKASCRAY</sequence>
<name>A0A6S6UDW2_9GAMM</name>
<evidence type="ECO:0008006" key="3">
    <source>
        <dbReference type="Google" id="ProtNLM"/>
    </source>
</evidence>
<evidence type="ECO:0000256" key="1">
    <source>
        <dbReference type="SAM" id="SignalP"/>
    </source>
</evidence>
<keyword evidence="1" id="KW-0732">Signal</keyword>
<feature type="signal peptide" evidence="1">
    <location>
        <begin position="1"/>
        <end position="20"/>
    </location>
</feature>
<feature type="chain" id="PRO_5028012566" description="JmjC domain-containing protein" evidence="1">
    <location>
        <begin position="21"/>
        <end position="409"/>
    </location>
</feature>
<evidence type="ECO:0000313" key="2">
    <source>
        <dbReference type="EMBL" id="CAA6825946.1"/>
    </source>
</evidence>